<evidence type="ECO:0000256" key="2">
    <source>
        <dbReference type="SAM" id="Phobius"/>
    </source>
</evidence>
<protein>
    <submittedName>
        <fullName evidence="3">Uncharacterized protein</fullName>
    </submittedName>
</protein>
<evidence type="ECO:0000256" key="1">
    <source>
        <dbReference type="SAM" id="MobiDB-lite"/>
    </source>
</evidence>
<evidence type="ECO:0000313" key="4">
    <source>
        <dbReference type="Proteomes" id="UP000320338"/>
    </source>
</evidence>
<dbReference type="Proteomes" id="UP000320338">
    <property type="component" value="Unassembled WGS sequence"/>
</dbReference>
<keyword evidence="2" id="KW-0812">Transmembrane</keyword>
<dbReference type="OrthoDB" id="4775389at2"/>
<dbReference type="EMBL" id="BJNG01000020">
    <property type="protein sequence ID" value="GEC20652.1"/>
    <property type="molecule type" value="Genomic_DNA"/>
</dbReference>
<feature type="transmembrane region" description="Helical" evidence="2">
    <location>
        <begin position="40"/>
        <end position="59"/>
    </location>
</feature>
<name>A0A4Y3WP33_9PSEU</name>
<organism evidence="3 4">
    <name type="scientific">Pseudonocardia hydrocarbonoxydans</name>
    <dbReference type="NCBI Taxonomy" id="76726"/>
    <lineage>
        <taxon>Bacteria</taxon>
        <taxon>Bacillati</taxon>
        <taxon>Actinomycetota</taxon>
        <taxon>Actinomycetes</taxon>
        <taxon>Pseudonocardiales</taxon>
        <taxon>Pseudonocardiaceae</taxon>
        <taxon>Pseudonocardia</taxon>
    </lineage>
</organism>
<proteinExistence type="predicted"/>
<dbReference type="RefSeq" id="WP_141279183.1">
    <property type="nucleotide sequence ID" value="NZ_BAAARZ010000003.1"/>
</dbReference>
<gene>
    <name evidence="3" type="ORF">PHY01_29350</name>
</gene>
<comment type="caution">
    <text evidence="3">The sequence shown here is derived from an EMBL/GenBank/DDBJ whole genome shotgun (WGS) entry which is preliminary data.</text>
</comment>
<sequence>MNVVLVDLGAVPAAAAAHVAVPTQSGGVEPPPGEPEFGKASPVALVVILLLGVATLLLIRSMTKHLKKVPASFDPPESESGPADGETAGPRQP</sequence>
<evidence type="ECO:0000313" key="3">
    <source>
        <dbReference type="EMBL" id="GEC20652.1"/>
    </source>
</evidence>
<feature type="region of interest" description="Disordered" evidence="1">
    <location>
        <begin position="69"/>
        <end position="93"/>
    </location>
</feature>
<keyword evidence="4" id="KW-1185">Reference proteome</keyword>
<accession>A0A4Y3WP33</accession>
<reference evidence="3 4" key="1">
    <citation type="submission" date="2019-06" db="EMBL/GenBank/DDBJ databases">
        <title>Whole genome shotgun sequence of Pseudonocardia hydrocarbonoxydans NBRC 14498.</title>
        <authorList>
            <person name="Hosoyama A."/>
            <person name="Uohara A."/>
            <person name="Ohji S."/>
            <person name="Ichikawa N."/>
        </authorList>
    </citation>
    <scope>NUCLEOTIDE SEQUENCE [LARGE SCALE GENOMIC DNA]</scope>
    <source>
        <strain evidence="3 4">NBRC 14498</strain>
    </source>
</reference>
<keyword evidence="2" id="KW-1133">Transmembrane helix</keyword>
<keyword evidence="2" id="KW-0472">Membrane</keyword>
<dbReference type="AlphaFoldDB" id="A0A4Y3WP33"/>